<comment type="caution">
    <text evidence="1">The sequence shown here is derived from an EMBL/GenBank/DDBJ whole genome shotgun (WGS) entry which is preliminary data.</text>
</comment>
<name>A0A0D7E6I5_STUST</name>
<sequence length="60" mass="6498">MINNSLAAARPASPFLVTRANRELPLIADARGQHAHRFAMIPLQAQEPVGIDLLGRMAAH</sequence>
<reference evidence="1 2" key="1">
    <citation type="submission" date="2014-11" db="EMBL/GenBank/DDBJ databases">
        <title>Genomics and ecophysiology of heterotrophic nitrogen fixing bacteria isolated from estuarine surface water.</title>
        <authorList>
            <person name="Bentzon-Tilia M."/>
            <person name="Severin I."/>
            <person name="Hansen L.H."/>
            <person name="Riemann L."/>
        </authorList>
    </citation>
    <scope>NUCLEOTIDE SEQUENCE [LARGE SCALE GENOMIC DNA]</scope>
    <source>
        <strain evidence="1 2">BAL361</strain>
    </source>
</reference>
<dbReference type="Proteomes" id="UP000032439">
    <property type="component" value="Unassembled WGS sequence"/>
</dbReference>
<accession>A0A0D7E6I5</accession>
<protein>
    <submittedName>
        <fullName evidence="1">Uncharacterized protein</fullName>
    </submittedName>
</protein>
<dbReference type="AlphaFoldDB" id="A0A0D7E6I5"/>
<dbReference type="RefSeq" id="WP_044314811.1">
    <property type="nucleotide sequence ID" value="NZ_JXXD01000077.1"/>
</dbReference>
<organism evidence="1 2">
    <name type="scientific">Stutzerimonas stutzeri</name>
    <name type="common">Pseudomonas stutzeri</name>
    <dbReference type="NCBI Taxonomy" id="316"/>
    <lineage>
        <taxon>Bacteria</taxon>
        <taxon>Pseudomonadati</taxon>
        <taxon>Pseudomonadota</taxon>
        <taxon>Gammaproteobacteria</taxon>
        <taxon>Pseudomonadales</taxon>
        <taxon>Pseudomonadaceae</taxon>
        <taxon>Stutzerimonas</taxon>
    </lineage>
</organism>
<dbReference type="EMBL" id="JXXD01000077">
    <property type="protein sequence ID" value="KIZ36453.1"/>
    <property type="molecule type" value="Genomic_DNA"/>
</dbReference>
<evidence type="ECO:0000313" key="2">
    <source>
        <dbReference type="Proteomes" id="UP000032439"/>
    </source>
</evidence>
<gene>
    <name evidence="1" type="ORF">LO50_09375</name>
</gene>
<evidence type="ECO:0000313" key="1">
    <source>
        <dbReference type="EMBL" id="KIZ36453.1"/>
    </source>
</evidence>
<proteinExistence type="predicted"/>
<dbReference type="PATRIC" id="fig|316.110.peg.4433"/>